<name>A0A9D1IHQ0_9BURK</name>
<dbReference type="PANTHER" id="PTHR30294:SF44">
    <property type="entry name" value="MULTIDRUG ABC TRANSPORTER PERMEASE YBHR-RELATED"/>
    <property type="match status" value="1"/>
</dbReference>
<evidence type="ECO:0000256" key="8">
    <source>
        <dbReference type="RuleBase" id="RU361157"/>
    </source>
</evidence>
<keyword evidence="5 8" id="KW-0812">Transmembrane</keyword>
<dbReference type="PANTHER" id="PTHR30294">
    <property type="entry name" value="MEMBRANE COMPONENT OF ABC TRANSPORTER YHHJ-RELATED"/>
    <property type="match status" value="1"/>
</dbReference>
<dbReference type="InterPro" id="IPR000412">
    <property type="entry name" value="ABC_2_transport"/>
</dbReference>
<dbReference type="InterPro" id="IPR013525">
    <property type="entry name" value="ABC2_TM"/>
</dbReference>
<dbReference type="Gene3D" id="3.40.1710.10">
    <property type="entry name" value="abc type-2 transporter like domain"/>
    <property type="match status" value="1"/>
</dbReference>
<comment type="similarity">
    <text evidence="2 8">Belongs to the ABC-2 integral membrane protein family.</text>
</comment>
<evidence type="ECO:0000256" key="3">
    <source>
        <dbReference type="ARBA" id="ARBA00022448"/>
    </source>
</evidence>
<accession>A0A9D1IHQ0</accession>
<dbReference type="PRINTS" id="PR00164">
    <property type="entry name" value="ABC2TRNSPORT"/>
</dbReference>
<evidence type="ECO:0000256" key="7">
    <source>
        <dbReference type="ARBA" id="ARBA00023136"/>
    </source>
</evidence>
<evidence type="ECO:0000259" key="9">
    <source>
        <dbReference type="PROSITE" id="PS51012"/>
    </source>
</evidence>
<reference evidence="10" key="2">
    <citation type="journal article" date="2021" name="PeerJ">
        <title>Extensive microbial diversity within the chicken gut microbiome revealed by metagenomics and culture.</title>
        <authorList>
            <person name="Gilroy R."/>
            <person name="Ravi A."/>
            <person name="Getino M."/>
            <person name="Pursley I."/>
            <person name="Horton D.L."/>
            <person name="Alikhan N.F."/>
            <person name="Baker D."/>
            <person name="Gharbi K."/>
            <person name="Hall N."/>
            <person name="Watson M."/>
            <person name="Adriaenssens E.M."/>
            <person name="Foster-Nyarko E."/>
            <person name="Jarju S."/>
            <person name="Secka A."/>
            <person name="Antonio M."/>
            <person name="Oren A."/>
            <person name="Chaudhuri R.R."/>
            <person name="La Ragione R."/>
            <person name="Hildebrand F."/>
            <person name="Pallen M.J."/>
        </authorList>
    </citation>
    <scope>NUCLEOTIDE SEQUENCE</scope>
    <source>
        <strain evidence="10">7463</strain>
    </source>
</reference>
<dbReference type="Pfam" id="PF12698">
    <property type="entry name" value="ABC2_membrane_3"/>
    <property type="match status" value="1"/>
</dbReference>
<evidence type="ECO:0000256" key="4">
    <source>
        <dbReference type="ARBA" id="ARBA00022475"/>
    </source>
</evidence>
<dbReference type="InterPro" id="IPR047817">
    <property type="entry name" value="ABC2_TM_bact-type"/>
</dbReference>
<dbReference type="Proteomes" id="UP000824083">
    <property type="component" value="Unassembled WGS sequence"/>
</dbReference>
<evidence type="ECO:0000256" key="2">
    <source>
        <dbReference type="ARBA" id="ARBA00007783"/>
    </source>
</evidence>
<feature type="transmembrane region" description="Helical" evidence="8">
    <location>
        <begin position="171"/>
        <end position="195"/>
    </location>
</feature>
<evidence type="ECO:0000256" key="5">
    <source>
        <dbReference type="ARBA" id="ARBA00022692"/>
    </source>
</evidence>
<evidence type="ECO:0000256" key="1">
    <source>
        <dbReference type="ARBA" id="ARBA00004651"/>
    </source>
</evidence>
<dbReference type="EMBL" id="DVMY01000075">
    <property type="protein sequence ID" value="HIU37523.1"/>
    <property type="molecule type" value="Genomic_DNA"/>
</dbReference>
<feature type="transmembrane region" description="Helical" evidence="8">
    <location>
        <begin position="255"/>
        <end position="275"/>
    </location>
</feature>
<keyword evidence="6 8" id="KW-1133">Transmembrane helix</keyword>
<dbReference type="PROSITE" id="PS51012">
    <property type="entry name" value="ABC_TM2"/>
    <property type="match status" value="1"/>
</dbReference>
<evidence type="ECO:0000313" key="11">
    <source>
        <dbReference type="Proteomes" id="UP000824083"/>
    </source>
</evidence>
<keyword evidence="7 8" id="KW-0472">Membrane</keyword>
<comment type="caution">
    <text evidence="10">The sequence shown here is derived from an EMBL/GenBank/DDBJ whole genome shotgun (WGS) entry which is preliminary data.</text>
</comment>
<dbReference type="GO" id="GO:0043190">
    <property type="term" value="C:ATP-binding cassette (ABC) transporter complex"/>
    <property type="evidence" value="ECO:0007669"/>
    <property type="project" value="InterPro"/>
</dbReference>
<proteinExistence type="inferred from homology"/>
<dbReference type="GO" id="GO:0140359">
    <property type="term" value="F:ABC-type transporter activity"/>
    <property type="evidence" value="ECO:0007669"/>
    <property type="project" value="InterPro"/>
</dbReference>
<feature type="transmembrane region" description="Helical" evidence="8">
    <location>
        <begin position="282"/>
        <end position="304"/>
    </location>
</feature>
<feature type="domain" description="ABC transmembrane type-2" evidence="9">
    <location>
        <begin position="139"/>
        <end position="364"/>
    </location>
</feature>
<keyword evidence="4 8" id="KW-1003">Cell membrane</keyword>
<reference evidence="10" key="1">
    <citation type="submission" date="2020-10" db="EMBL/GenBank/DDBJ databases">
        <authorList>
            <person name="Gilroy R."/>
        </authorList>
    </citation>
    <scope>NUCLEOTIDE SEQUENCE</scope>
    <source>
        <strain evidence="10">7463</strain>
    </source>
</reference>
<feature type="transmembrane region" description="Helical" evidence="8">
    <location>
        <begin position="27"/>
        <end position="45"/>
    </location>
</feature>
<comment type="subcellular location">
    <subcellularLocation>
        <location evidence="8">Cell inner membrane</location>
        <topology evidence="8">Multi-pass membrane protein</topology>
    </subcellularLocation>
    <subcellularLocation>
        <location evidence="1">Cell membrane</location>
        <topology evidence="1">Multi-pass membrane protein</topology>
    </subcellularLocation>
</comment>
<feature type="transmembrane region" description="Helical" evidence="8">
    <location>
        <begin position="343"/>
        <end position="361"/>
    </location>
</feature>
<dbReference type="InterPro" id="IPR051449">
    <property type="entry name" value="ABC-2_transporter_component"/>
</dbReference>
<organism evidence="10 11">
    <name type="scientific">Candidatus Aphodousia faecigallinarum</name>
    <dbReference type="NCBI Taxonomy" id="2840677"/>
    <lineage>
        <taxon>Bacteria</taxon>
        <taxon>Pseudomonadati</taxon>
        <taxon>Pseudomonadota</taxon>
        <taxon>Betaproteobacteria</taxon>
        <taxon>Burkholderiales</taxon>
        <taxon>Sutterellaceae</taxon>
        <taxon>Sutterellaceae incertae sedis</taxon>
        <taxon>Candidatus Aphodousia</taxon>
    </lineage>
</organism>
<sequence>MTKRMIRLKALVKKELLATLKEKTSRMILVGPLLLYIILFGYIASFNLDRVPYALCDLSGSEASAQFVRAVDNNKIFNRVATLHSVNQVRAVMDDGEALLSVVIEPQFAQHLSEGKSAQVQVVIDGRNSTTAQLAAGYLSQIAQSMNATLSGASESVKTRFLFNPNLITQWFIMPGMIVMLSMLQVVVLSALSVAREREQGTFEQLLVSPYTTLELVLAKAVVPVLVGLFQSTLIFLVDLFWFEIPMGGSVLAMYFVLFLFILSVVGLGLAISAYSQTMQQGLLIAFVFLVPMVLLSGLFAPVANMPRLIELLTYADPLRFTLLAVRRIYLAGAPLSAVLPSMWPVIAMAALSLPAAYHFFKKRL</sequence>
<evidence type="ECO:0000313" key="10">
    <source>
        <dbReference type="EMBL" id="HIU37523.1"/>
    </source>
</evidence>
<protein>
    <recommendedName>
        <fullName evidence="8">Transport permease protein</fullName>
    </recommendedName>
</protein>
<gene>
    <name evidence="10" type="ORF">IAC56_04555</name>
</gene>
<keyword evidence="3 8" id="KW-0813">Transport</keyword>
<evidence type="ECO:0000256" key="6">
    <source>
        <dbReference type="ARBA" id="ARBA00022989"/>
    </source>
</evidence>
<dbReference type="AlphaFoldDB" id="A0A9D1IHQ0"/>
<feature type="transmembrane region" description="Helical" evidence="8">
    <location>
        <begin position="216"/>
        <end position="243"/>
    </location>
</feature>